<sequence length="56" mass="5762">MISRGITAALGIAIVATALVWLLVMPDEPEKALQDGAGAAALATLIVGASTRRRME</sequence>
<evidence type="ECO:0000313" key="4">
    <source>
        <dbReference type="Proteomes" id="UP000008207"/>
    </source>
</evidence>
<evidence type="ECO:0000313" key="2">
    <source>
        <dbReference type="EMBL" id="ACL57228.1"/>
    </source>
</evidence>
<dbReference type="eggNOG" id="ENOG503125Z">
    <property type="taxonomic scope" value="Bacteria"/>
</dbReference>
<feature type="transmembrane region" description="Helical" evidence="1">
    <location>
        <begin position="7"/>
        <end position="26"/>
    </location>
</feature>
<dbReference type="Proteomes" id="UP000008207">
    <property type="component" value="Chromosome"/>
</dbReference>
<keyword evidence="1" id="KW-0812">Transmembrane</keyword>
<dbReference type="EMBL" id="CP001349">
    <property type="protein sequence ID" value="ACL58141.1"/>
    <property type="molecule type" value="Genomic_DNA"/>
</dbReference>
<dbReference type="KEGG" id="mno:Mnod_3215"/>
<organism evidence="2 4">
    <name type="scientific">Methylobacterium nodulans (strain LMG 21967 / CNCM I-2342 / ORS 2060)</name>
    <dbReference type="NCBI Taxonomy" id="460265"/>
    <lineage>
        <taxon>Bacteria</taxon>
        <taxon>Pseudomonadati</taxon>
        <taxon>Pseudomonadota</taxon>
        <taxon>Alphaproteobacteria</taxon>
        <taxon>Hyphomicrobiales</taxon>
        <taxon>Methylobacteriaceae</taxon>
        <taxon>Methylobacterium</taxon>
    </lineage>
</organism>
<dbReference type="RefSeq" id="WP_015928909.1">
    <property type="nucleotide sequence ID" value="NC_011894.1"/>
</dbReference>
<keyword evidence="1" id="KW-0472">Membrane</keyword>
<accession>B8IA00</accession>
<dbReference type="STRING" id="460265.Mnod_2248"/>
<protein>
    <submittedName>
        <fullName evidence="2">Uncharacterized protein</fullName>
    </submittedName>
</protein>
<evidence type="ECO:0000313" key="3">
    <source>
        <dbReference type="EMBL" id="ACL58141.1"/>
    </source>
</evidence>
<name>B8IA00_METNO</name>
<evidence type="ECO:0000256" key="1">
    <source>
        <dbReference type="SAM" id="Phobius"/>
    </source>
</evidence>
<keyword evidence="1" id="KW-1133">Transmembrane helix</keyword>
<dbReference type="AlphaFoldDB" id="B8IA00"/>
<keyword evidence="4" id="KW-1185">Reference proteome</keyword>
<proteinExistence type="predicted"/>
<reference evidence="2 4" key="1">
    <citation type="submission" date="2009-01" db="EMBL/GenBank/DDBJ databases">
        <title>Complete sequence of chromosome of Methylobacterium nodulans ORS 2060.</title>
        <authorList>
            <consortium name="US DOE Joint Genome Institute"/>
            <person name="Lucas S."/>
            <person name="Copeland A."/>
            <person name="Lapidus A."/>
            <person name="Glavina del Rio T."/>
            <person name="Dalin E."/>
            <person name="Tice H."/>
            <person name="Bruce D."/>
            <person name="Goodwin L."/>
            <person name="Pitluck S."/>
            <person name="Sims D."/>
            <person name="Brettin T."/>
            <person name="Detter J.C."/>
            <person name="Han C."/>
            <person name="Larimer F."/>
            <person name="Land M."/>
            <person name="Hauser L."/>
            <person name="Kyrpides N."/>
            <person name="Ivanova N."/>
            <person name="Marx C.J."/>
            <person name="Richardson P."/>
        </authorList>
    </citation>
    <scope>NUCLEOTIDE SEQUENCE [LARGE SCALE GENOMIC DNA]</scope>
    <source>
        <strain evidence="4">LMG 21967 / CNCM I-2342 / ORS 2060</strain>
        <strain evidence="2">ORS 2060</strain>
    </source>
</reference>
<dbReference type="HOGENOM" id="CLU_3009128_0_0_5"/>
<dbReference type="EMBL" id="CP001349">
    <property type="protein sequence ID" value="ACL57228.1"/>
    <property type="molecule type" value="Genomic_DNA"/>
</dbReference>
<gene>
    <name evidence="2" type="ordered locus">Mnod_2248</name>
    <name evidence="3" type="ordered locus">Mnod_3215</name>
</gene>
<dbReference type="KEGG" id="mno:Mnod_2248"/>